<dbReference type="PROSITE" id="PS50188">
    <property type="entry name" value="B302_SPRY"/>
    <property type="match status" value="1"/>
</dbReference>
<comment type="caution">
    <text evidence="3">The sequence shown here is derived from an EMBL/GenBank/DDBJ whole genome shotgun (WGS) entry which is preliminary data.</text>
</comment>
<reference evidence="3 4" key="1">
    <citation type="submission" date="2024-11" db="EMBL/GenBank/DDBJ databases">
        <title>Adaptive evolution of stress response genes in parasites aligns with host niche diversity.</title>
        <authorList>
            <person name="Hahn C."/>
            <person name="Resl P."/>
        </authorList>
    </citation>
    <scope>NUCLEOTIDE SEQUENCE [LARGE SCALE GENOMIC DNA]</scope>
    <source>
        <strain evidence="3">EGGRZ-B1_66</strain>
        <tissue evidence="3">Body</tissue>
    </source>
</reference>
<evidence type="ECO:0000259" key="1">
    <source>
        <dbReference type="PROSITE" id="PS50188"/>
    </source>
</evidence>
<dbReference type="SUPFAM" id="SSF49899">
    <property type="entry name" value="Concanavalin A-like lectins/glucanases"/>
    <property type="match status" value="1"/>
</dbReference>
<evidence type="ECO:0000313" key="4">
    <source>
        <dbReference type="Proteomes" id="UP001626550"/>
    </source>
</evidence>
<dbReference type="InterPro" id="IPR006595">
    <property type="entry name" value="CTLH_C"/>
</dbReference>
<sequence>MVNNQLNSTLMEQLYPIATRCGARFPRALAKVHDSLIYSDELRTVIDTRSSTDQTIEPLVVRTDAPIEASCSIYYFEATVHAASVLECISVGFCCSSASSSKWLGADSHSFGYNNRHGIVHRSAENLDAPTFSSGDVVGCGVNLVNRSAFFTKNGVLIGPVNVPVKLLSLRLFPALAFGGSNTSVTVNLGHKTFKFDILRHIERERACAVGATFERKCSDALAFHGMKHLVSSYLLHHGYLATAKSLLEDDGPFASQEVSELAVAPEEERRRKRTPPKTLVMVEHVDSIQSPQMTPNGEYAPLAEPEDGPLLPERVTPITPWPETEQQALDRMKVVLSVLKEEFALAIQLFERHYPVLASEQPQIVFSLKCMQFIDLIKRNKRRKDRPTEALVKRPDTAVLNGFHDDNGVTTNGHFQ</sequence>
<evidence type="ECO:0000259" key="2">
    <source>
        <dbReference type="PROSITE" id="PS50897"/>
    </source>
</evidence>
<dbReference type="InterPro" id="IPR043136">
    <property type="entry name" value="B30.2/SPRY_sf"/>
</dbReference>
<dbReference type="CDD" id="cd12885">
    <property type="entry name" value="SPRY_RanBP_like"/>
    <property type="match status" value="1"/>
</dbReference>
<dbReference type="SMART" id="SM00668">
    <property type="entry name" value="CTLH"/>
    <property type="match status" value="1"/>
</dbReference>
<accession>A0ABD2PUT6</accession>
<dbReference type="PROSITE" id="PS50897">
    <property type="entry name" value="CTLH"/>
    <property type="match status" value="1"/>
</dbReference>
<dbReference type="Gene3D" id="2.60.120.920">
    <property type="match status" value="1"/>
</dbReference>
<feature type="domain" description="B30.2/SPRY" evidence="1">
    <location>
        <begin position="5"/>
        <end position="194"/>
    </location>
</feature>
<feature type="domain" description="CTLH" evidence="2">
    <location>
        <begin position="328"/>
        <end position="385"/>
    </location>
</feature>
<dbReference type="EMBL" id="JBJKFK010002626">
    <property type="protein sequence ID" value="KAL3310828.1"/>
    <property type="molecule type" value="Genomic_DNA"/>
</dbReference>
<keyword evidence="4" id="KW-1185">Reference proteome</keyword>
<name>A0ABD2PUT6_9PLAT</name>
<dbReference type="InterPro" id="IPR050618">
    <property type="entry name" value="Ubq-SigPath_Reg"/>
</dbReference>
<dbReference type="Pfam" id="PF00622">
    <property type="entry name" value="SPRY"/>
    <property type="match status" value="1"/>
</dbReference>
<dbReference type="InterPro" id="IPR013320">
    <property type="entry name" value="ConA-like_dom_sf"/>
</dbReference>
<dbReference type="InterPro" id="IPR001870">
    <property type="entry name" value="B30.2/SPRY"/>
</dbReference>
<organism evidence="3 4">
    <name type="scientific">Cichlidogyrus casuarinus</name>
    <dbReference type="NCBI Taxonomy" id="1844966"/>
    <lineage>
        <taxon>Eukaryota</taxon>
        <taxon>Metazoa</taxon>
        <taxon>Spiralia</taxon>
        <taxon>Lophotrochozoa</taxon>
        <taxon>Platyhelminthes</taxon>
        <taxon>Monogenea</taxon>
        <taxon>Monopisthocotylea</taxon>
        <taxon>Dactylogyridea</taxon>
        <taxon>Ancyrocephalidae</taxon>
        <taxon>Cichlidogyrus</taxon>
    </lineage>
</organism>
<proteinExistence type="predicted"/>
<dbReference type="AlphaFoldDB" id="A0ABD2PUT6"/>
<dbReference type="InterPro" id="IPR003877">
    <property type="entry name" value="SPRY_dom"/>
</dbReference>
<dbReference type="PANTHER" id="PTHR12864">
    <property type="entry name" value="RAN BINDING PROTEIN 9-RELATED"/>
    <property type="match status" value="1"/>
</dbReference>
<feature type="non-terminal residue" evidence="3">
    <location>
        <position position="417"/>
    </location>
</feature>
<dbReference type="Proteomes" id="UP001626550">
    <property type="component" value="Unassembled WGS sequence"/>
</dbReference>
<evidence type="ECO:0000313" key="3">
    <source>
        <dbReference type="EMBL" id="KAL3310828.1"/>
    </source>
</evidence>
<dbReference type="SMART" id="SM00449">
    <property type="entry name" value="SPRY"/>
    <property type="match status" value="1"/>
</dbReference>
<protein>
    <submittedName>
        <fullName evidence="3">Ran-binding protein 9</fullName>
    </submittedName>
</protein>
<gene>
    <name evidence="3" type="primary">RANBP9_1</name>
    <name evidence="3" type="ORF">Ciccas_010602</name>
</gene>
<dbReference type="InterPro" id="IPR044736">
    <property type="entry name" value="Gid1/RanBPM/SPLA_SPRY"/>
</dbReference>